<dbReference type="PANTHER" id="PTHR42831:SF1">
    <property type="entry name" value="FE-S PROTEIN MATURATION AUXILIARY FACTOR YITW"/>
    <property type="match status" value="1"/>
</dbReference>
<evidence type="ECO:0000259" key="1">
    <source>
        <dbReference type="Pfam" id="PF01883"/>
    </source>
</evidence>
<accession>A0ABV8JAU7</accession>
<dbReference type="NCBIfam" id="TIGR02159">
    <property type="entry name" value="PA_CoA_Oxy4"/>
    <property type="match status" value="1"/>
</dbReference>
<dbReference type="Pfam" id="PF23451">
    <property type="entry name" value="Zn_ribbon_PaaD"/>
    <property type="match status" value="1"/>
</dbReference>
<feature type="domain" description="PaaD zinc beta ribbon" evidence="2">
    <location>
        <begin position="120"/>
        <end position="157"/>
    </location>
</feature>
<dbReference type="Proteomes" id="UP001595843">
    <property type="component" value="Unassembled WGS sequence"/>
</dbReference>
<evidence type="ECO:0000313" key="3">
    <source>
        <dbReference type="EMBL" id="MFC4075886.1"/>
    </source>
</evidence>
<dbReference type="InterPro" id="IPR056572">
    <property type="entry name" value="Zn_ribbon_PaaD"/>
</dbReference>
<name>A0ABV8JAU7_9BACL</name>
<comment type="caution">
    <text evidence="3">The sequence shown here is derived from an EMBL/GenBank/DDBJ whole genome shotgun (WGS) entry which is preliminary data.</text>
</comment>
<keyword evidence="4" id="KW-1185">Reference proteome</keyword>
<sequence length="159" mass="17531">MVDAVDPRLREVLQEVKDPEIPTVSILELGIVTRAQQKKGTVHVELTPTFVGCPALDMIRGGVEKRLGQLDGVERVVVDFVMDPPWTSDRITPEGRRKLEGFGIAPPKERVTGPFDIIPDCPYCGAGEGAIHNLFGPTACRSIFYCRQCNQPFEGMKPV</sequence>
<gene>
    <name evidence="3" type="primary">paaD</name>
    <name evidence="3" type="ORF">ACFOUO_03595</name>
</gene>
<dbReference type="InterPro" id="IPR052339">
    <property type="entry name" value="Fe-S_Maturation_MIP18"/>
</dbReference>
<dbReference type="RefSeq" id="WP_380702221.1">
    <property type="nucleotide sequence ID" value="NZ_JBHSAP010000007.1"/>
</dbReference>
<feature type="domain" description="MIP18 family-like" evidence="1">
    <location>
        <begin position="9"/>
        <end position="76"/>
    </location>
</feature>
<organism evidence="3 4">
    <name type="scientific">Salinithrix halophila</name>
    <dbReference type="NCBI Taxonomy" id="1485204"/>
    <lineage>
        <taxon>Bacteria</taxon>
        <taxon>Bacillati</taxon>
        <taxon>Bacillota</taxon>
        <taxon>Bacilli</taxon>
        <taxon>Bacillales</taxon>
        <taxon>Thermoactinomycetaceae</taxon>
        <taxon>Salinithrix</taxon>
    </lineage>
</organism>
<reference evidence="4" key="1">
    <citation type="journal article" date="2019" name="Int. J. Syst. Evol. Microbiol.">
        <title>The Global Catalogue of Microorganisms (GCM) 10K type strain sequencing project: providing services to taxonomists for standard genome sequencing and annotation.</title>
        <authorList>
            <consortium name="The Broad Institute Genomics Platform"/>
            <consortium name="The Broad Institute Genome Sequencing Center for Infectious Disease"/>
            <person name="Wu L."/>
            <person name="Ma J."/>
        </authorList>
    </citation>
    <scope>NUCLEOTIDE SEQUENCE [LARGE SCALE GENOMIC DNA]</scope>
    <source>
        <strain evidence="4">IBRC-M 10813</strain>
    </source>
</reference>
<proteinExistence type="predicted"/>
<dbReference type="EMBL" id="JBHSAP010000007">
    <property type="protein sequence ID" value="MFC4075886.1"/>
    <property type="molecule type" value="Genomic_DNA"/>
</dbReference>
<dbReference type="InterPro" id="IPR011883">
    <property type="entry name" value="PaaD-like"/>
</dbReference>
<dbReference type="InterPro" id="IPR002744">
    <property type="entry name" value="MIP18-like"/>
</dbReference>
<dbReference type="InterPro" id="IPR034904">
    <property type="entry name" value="FSCA_dom_sf"/>
</dbReference>
<evidence type="ECO:0000313" key="4">
    <source>
        <dbReference type="Proteomes" id="UP001595843"/>
    </source>
</evidence>
<dbReference type="Gene3D" id="3.30.300.130">
    <property type="entry name" value="Fe-S cluster assembly (FSCA)"/>
    <property type="match status" value="1"/>
</dbReference>
<protein>
    <submittedName>
        <fullName evidence="3">1,2-phenylacetyl-CoA epoxidase subunit PaaD</fullName>
    </submittedName>
</protein>
<evidence type="ECO:0000259" key="2">
    <source>
        <dbReference type="Pfam" id="PF23451"/>
    </source>
</evidence>
<dbReference type="SUPFAM" id="SSF117916">
    <property type="entry name" value="Fe-S cluster assembly (FSCA) domain-like"/>
    <property type="match status" value="1"/>
</dbReference>
<dbReference type="Pfam" id="PF01883">
    <property type="entry name" value="FeS_assembly_P"/>
    <property type="match status" value="1"/>
</dbReference>
<dbReference type="PANTHER" id="PTHR42831">
    <property type="entry name" value="FE-S PROTEIN MATURATION AUXILIARY FACTOR YITW"/>
    <property type="match status" value="1"/>
</dbReference>